<name>A0ABV4ALE9_9GAMM</name>
<keyword evidence="4" id="KW-0233">DNA recombination</keyword>
<organism evidence="7 8">
    <name type="scientific">Rhodanobacter humi</name>
    <dbReference type="NCBI Taxonomy" id="1888173"/>
    <lineage>
        <taxon>Bacteria</taxon>
        <taxon>Pseudomonadati</taxon>
        <taxon>Pseudomonadota</taxon>
        <taxon>Gammaproteobacteria</taxon>
        <taxon>Lysobacterales</taxon>
        <taxon>Rhodanobacteraceae</taxon>
        <taxon>Rhodanobacter</taxon>
    </lineage>
</organism>
<dbReference type="PROSITE" id="PS51898">
    <property type="entry name" value="TYR_RECOMBINASE"/>
    <property type="match status" value="1"/>
</dbReference>
<evidence type="ECO:0000256" key="3">
    <source>
        <dbReference type="ARBA" id="ARBA00023125"/>
    </source>
</evidence>
<dbReference type="InterPro" id="IPR011010">
    <property type="entry name" value="DNA_brk_join_enz"/>
</dbReference>
<dbReference type="Gene3D" id="1.10.443.10">
    <property type="entry name" value="Intergrase catalytic core"/>
    <property type="match status" value="1"/>
</dbReference>
<dbReference type="PANTHER" id="PTHR30349:SF41">
    <property type="entry name" value="INTEGRASE_RECOMBINASE PROTEIN MJ0367-RELATED"/>
    <property type="match status" value="1"/>
</dbReference>
<accession>A0ABV4ALE9</accession>
<dbReference type="SUPFAM" id="SSF56349">
    <property type="entry name" value="DNA breaking-rejoining enzymes"/>
    <property type="match status" value="1"/>
</dbReference>
<evidence type="ECO:0000313" key="8">
    <source>
        <dbReference type="Proteomes" id="UP001562159"/>
    </source>
</evidence>
<dbReference type="CDD" id="cd00796">
    <property type="entry name" value="INT_Rci_Hp1_C"/>
    <property type="match status" value="1"/>
</dbReference>
<evidence type="ECO:0000256" key="4">
    <source>
        <dbReference type="ARBA" id="ARBA00023172"/>
    </source>
</evidence>
<dbReference type="EMBL" id="JBGBPY010000001">
    <property type="protein sequence ID" value="MEY2181229.1"/>
    <property type="molecule type" value="Genomic_DNA"/>
</dbReference>
<evidence type="ECO:0000256" key="5">
    <source>
        <dbReference type="SAM" id="MobiDB-lite"/>
    </source>
</evidence>
<dbReference type="InterPro" id="IPR050090">
    <property type="entry name" value="Tyrosine_recombinase_XerCD"/>
</dbReference>
<evidence type="ECO:0000313" key="7">
    <source>
        <dbReference type="EMBL" id="MEY2181229.1"/>
    </source>
</evidence>
<keyword evidence="8" id="KW-1185">Reference proteome</keyword>
<comment type="caution">
    <text evidence="7">The sequence shown here is derived from an EMBL/GenBank/DDBJ whole genome shotgun (WGS) entry which is preliminary data.</text>
</comment>
<dbReference type="Pfam" id="PF00589">
    <property type="entry name" value="Phage_integrase"/>
    <property type="match status" value="1"/>
</dbReference>
<evidence type="ECO:0000256" key="1">
    <source>
        <dbReference type="ARBA" id="ARBA00008857"/>
    </source>
</evidence>
<keyword evidence="3" id="KW-0238">DNA-binding</keyword>
<dbReference type="InterPro" id="IPR013762">
    <property type="entry name" value="Integrase-like_cat_sf"/>
</dbReference>
<feature type="domain" description="Tyr recombinase" evidence="6">
    <location>
        <begin position="214"/>
        <end position="396"/>
    </location>
</feature>
<dbReference type="Proteomes" id="UP001562159">
    <property type="component" value="Unassembled WGS sequence"/>
</dbReference>
<protein>
    <submittedName>
        <fullName evidence="7">Tyrosine-type recombinase/integrase</fullName>
    </submittedName>
</protein>
<reference evidence="7 8" key="1">
    <citation type="submission" date="2024-07" db="EMBL/GenBank/DDBJ databases">
        <title>Molecular mechanisms and environmental adaptations of flagellar loss and biofilm growth of Rhodanobacter under environmental stress.</title>
        <authorList>
            <person name="Chen M."/>
        </authorList>
    </citation>
    <scope>NUCLEOTIDE SEQUENCE [LARGE SCALE GENOMIC DNA]</scope>
    <source>
        <strain evidence="7 8">RS22</strain>
    </source>
</reference>
<dbReference type="InterPro" id="IPR002104">
    <property type="entry name" value="Integrase_catalytic"/>
</dbReference>
<proteinExistence type="inferred from homology"/>
<comment type="similarity">
    <text evidence="1">Belongs to the 'phage' integrase family.</text>
</comment>
<sequence>MKDTTSTSKATKKAPNVEERPTHYRVRIARRDATGTLQKYTQKFYWDSNPASKKQALAKARAFATSEISHLMTEGKPRSSVGKNLTVRDLVKRYEAEGLPKLKNGRSTGSMITVILSTFDDPRTGQPVEYFGNILSMGADKLTAKTLLGDDETSFVSIYKATRPNKKKEPAKGTIRKYVNAFGSVYTYAINVLEIDVEHPLKGKRKHHGLEVADFRDTVVGDTDFEKVLAHLKNGKKTKKRKEVIAVVQILHGAACRRGEIVHLQKQNVLKEEGQFMKLIFPDTKNGEKRIIPLQEKEEGILNEILKNVPEDRDNVFTIQPDSVTQAWGRAREELKKKLKEPKARIHDLRHTAISYLAGEAEIPIQDLAKITGHKDLNSLNRYYHKTAERLGQQVKEAEERLKAKNHKAS</sequence>
<feature type="region of interest" description="Disordered" evidence="5">
    <location>
        <begin position="1"/>
        <end position="22"/>
    </location>
</feature>
<evidence type="ECO:0000259" key="6">
    <source>
        <dbReference type="PROSITE" id="PS51898"/>
    </source>
</evidence>
<gene>
    <name evidence="7" type="ORF">AB7878_02270</name>
</gene>
<keyword evidence="2" id="KW-0229">DNA integration</keyword>
<evidence type="ECO:0000256" key="2">
    <source>
        <dbReference type="ARBA" id="ARBA00022908"/>
    </source>
</evidence>
<dbReference type="PANTHER" id="PTHR30349">
    <property type="entry name" value="PHAGE INTEGRASE-RELATED"/>
    <property type="match status" value="1"/>
</dbReference>